<reference evidence="5" key="1">
    <citation type="submission" date="2012-03" db="EMBL/GenBank/DDBJ databases">
        <title>Complete genome of Caldisphaera lagunensis DSM 15908.</title>
        <authorList>
            <person name="Lucas S."/>
            <person name="Copeland A."/>
            <person name="Lapidus A."/>
            <person name="Glavina del Rio T."/>
            <person name="Dalin E."/>
            <person name="Tice H."/>
            <person name="Bruce D."/>
            <person name="Goodwin L."/>
            <person name="Pitluck S."/>
            <person name="Peters L."/>
            <person name="Mikhailova N."/>
            <person name="Teshima H."/>
            <person name="Kyrpides N."/>
            <person name="Mavromatis K."/>
            <person name="Ivanova N."/>
            <person name="Brettin T."/>
            <person name="Detter J.C."/>
            <person name="Han C."/>
            <person name="Larimer F."/>
            <person name="Land M."/>
            <person name="Hauser L."/>
            <person name="Markowitz V."/>
            <person name="Cheng J.-F."/>
            <person name="Hugenholtz P."/>
            <person name="Woyke T."/>
            <person name="Wu D."/>
            <person name="Spring S."/>
            <person name="Schroeder M."/>
            <person name="Brambilla E."/>
            <person name="Klenk H.-P."/>
            <person name="Eisen J.A."/>
        </authorList>
    </citation>
    <scope>NUCLEOTIDE SEQUENCE [LARGE SCALE GENOMIC DNA]</scope>
    <source>
        <strain evidence="5">DSM 15908 / JCM 11604 / IC-154</strain>
    </source>
</reference>
<sequence>MIYMQNEGPPIITICPGLQPKVYPKDNVSKAIQVMNETGIGAVAVIDEHGKIIGIFTERDLLNKVLVKNKKLEEVIIEDVMTKNPIIGNPSWSASKAIKTMAYYGFRHLPIVDDAGYYLCMVTIRELEKFITQIDIGVEPSEILGGD</sequence>
<gene>
    <name evidence="4" type="ordered locus">Calag_0534</name>
</gene>
<dbReference type="STRING" id="1056495.Calag_0534"/>
<evidence type="ECO:0000256" key="1">
    <source>
        <dbReference type="ARBA" id="ARBA00023122"/>
    </source>
</evidence>
<dbReference type="HOGENOM" id="CLU_040681_12_1_2"/>
<dbReference type="PROSITE" id="PS51371">
    <property type="entry name" value="CBS"/>
    <property type="match status" value="2"/>
</dbReference>
<accession>L0AB68</accession>
<evidence type="ECO:0000313" key="4">
    <source>
        <dbReference type="EMBL" id="AFZ70295.1"/>
    </source>
</evidence>
<dbReference type="InterPro" id="IPR000644">
    <property type="entry name" value="CBS_dom"/>
</dbReference>
<dbReference type="PANTHER" id="PTHR43080:SF2">
    <property type="entry name" value="CBS DOMAIN-CONTAINING PROTEIN"/>
    <property type="match status" value="1"/>
</dbReference>
<dbReference type="Gene3D" id="3.10.580.10">
    <property type="entry name" value="CBS-domain"/>
    <property type="match status" value="1"/>
</dbReference>
<dbReference type="CDD" id="cd02205">
    <property type="entry name" value="CBS_pair_SF"/>
    <property type="match status" value="1"/>
</dbReference>
<dbReference type="EMBL" id="CP003378">
    <property type="protein sequence ID" value="AFZ70295.1"/>
    <property type="molecule type" value="Genomic_DNA"/>
</dbReference>
<dbReference type="Pfam" id="PF00571">
    <property type="entry name" value="CBS"/>
    <property type="match status" value="2"/>
</dbReference>
<feature type="domain" description="CBS" evidence="3">
    <location>
        <begin position="81"/>
        <end position="138"/>
    </location>
</feature>
<dbReference type="KEGG" id="clg:Calag_0534"/>
<dbReference type="AlphaFoldDB" id="L0AB68"/>
<dbReference type="InterPro" id="IPR051257">
    <property type="entry name" value="Diverse_CBS-Domain"/>
</dbReference>
<keyword evidence="1 2" id="KW-0129">CBS domain</keyword>
<proteinExistence type="predicted"/>
<name>L0AB68_CALLD</name>
<evidence type="ECO:0000259" key="3">
    <source>
        <dbReference type="PROSITE" id="PS51371"/>
    </source>
</evidence>
<feature type="domain" description="CBS" evidence="3">
    <location>
        <begin position="14"/>
        <end position="72"/>
    </location>
</feature>
<organism evidence="4 5">
    <name type="scientific">Caldisphaera lagunensis (strain DSM 15908 / JCM 11604 / ANMR 0165 / IC-154)</name>
    <dbReference type="NCBI Taxonomy" id="1056495"/>
    <lineage>
        <taxon>Archaea</taxon>
        <taxon>Thermoproteota</taxon>
        <taxon>Thermoprotei</taxon>
        <taxon>Acidilobales</taxon>
        <taxon>Caldisphaeraceae</taxon>
        <taxon>Caldisphaera</taxon>
    </lineage>
</organism>
<protein>
    <submittedName>
        <fullName evidence="4">Putative transcriptional regulator containing CBS domains</fullName>
    </submittedName>
</protein>
<keyword evidence="5" id="KW-1185">Reference proteome</keyword>
<dbReference type="SMART" id="SM00116">
    <property type="entry name" value="CBS"/>
    <property type="match status" value="2"/>
</dbReference>
<dbReference type="PANTHER" id="PTHR43080">
    <property type="entry name" value="CBS DOMAIN-CONTAINING PROTEIN CBSX3, MITOCHONDRIAL"/>
    <property type="match status" value="1"/>
</dbReference>
<dbReference type="InterPro" id="IPR046342">
    <property type="entry name" value="CBS_dom_sf"/>
</dbReference>
<evidence type="ECO:0000313" key="5">
    <source>
        <dbReference type="Proteomes" id="UP000010469"/>
    </source>
</evidence>
<dbReference type="eggNOG" id="arCOG00606">
    <property type="taxonomic scope" value="Archaea"/>
</dbReference>
<dbReference type="Proteomes" id="UP000010469">
    <property type="component" value="Chromosome"/>
</dbReference>
<dbReference type="InParanoid" id="L0AB68"/>
<evidence type="ECO:0000256" key="2">
    <source>
        <dbReference type="PROSITE-ProRule" id="PRU00703"/>
    </source>
</evidence>
<dbReference type="SUPFAM" id="SSF54631">
    <property type="entry name" value="CBS-domain pair"/>
    <property type="match status" value="1"/>
</dbReference>